<evidence type="ECO:0000313" key="2">
    <source>
        <dbReference type="EMBL" id="MCX5565647.1"/>
    </source>
</evidence>
<accession>A0AAW5VWM6</accession>
<keyword evidence="1" id="KW-0812">Transmembrane</keyword>
<reference evidence="2" key="1">
    <citation type="submission" date="2022-11" db="EMBL/GenBank/DDBJ databases">
        <title>Biodiversity and phylogenetic relationships of bacteria.</title>
        <authorList>
            <person name="Machado R.A.R."/>
            <person name="Bhat A."/>
            <person name="Loulou A."/>
            <person name="Kallel S."/>
        </authorList>
    </citation>
    <scope>NUCLEOTIDE SEQUENCE</scope>
    <source>
        <strain evidence="2">DSM 16503</strain>
    </source>
</reference>
<organism evidence="2 3">
    <name type="scientific">Alcaligenes phenolicus</name>
    <dbReference type="NCBI Taxonomy" id="232846"/>
    <lineage>
        <taxon>Bacteria</taxon>
        <taxon>Pseudomonadati</taxon>
        <taxon>Pseudomonadota</taxon>
        <taxon>Betaproteobacteria</taxon>
        <taxon>Burkholderiales</taxon>
        <taxon>Alcaligenaceae</taxon>
        <taxon>Alcaligenes</taxon>
    </lineage>
</organism>
<sequence length="85" mass="8837">MAFAALLVGIYGISRLQSPSMWPALVVGVATVAFPFFIMQPATSAGVAAARTSMPWANRLRSPLGHAVFGLGMYGSALLLNAIGQ</sequence>
<evidence type="ECO:0000313" key="3">
    <source>
        <dbReference type="Proteomes" id="UP001208074"/>
    </source>
</evidence>
<comment type="caution">
    <text evidence="2">The sequence shown here is derived from an EMBL/GenBank/DDBJ whole genome shotgun (WGS) entry which is preliminary data.</text>
</comment>
<dbReference type="EMBL" id="JAPKNB010000006">
    <property type="protein sequence ID" value="MCX5565647.1"/>
    <property type="molecule type" value="Genomic_DNA"/>
</dbReference>
<protein>
    <submittedName>
        <fullName evidence="2">DUF2938 family protein</fullName>
    </submittedName>
</protein>
<proteinExistence type="predicted"/>
<evidence type="ECO:0000256" key="1">
    <source>
        <dbReference type="SAM" id="Phobius"/>
    </source>
</evidence>
<feature type="transmembrane region" description="Helical" evidence="1">
    <location>
        <begin position="62"/>
        <end position="83"/>
    </location>
</feature>
<dbReference type="AlphaFoldDB" id="A0AAW5VWM6"/>
<name>A0AAW5VWM6_9BURK</name>
<feature type="transmembrane region" description="Helical" evidence="1">
    <location>
        <begin position="25"/>
        <end position="50"/>
    </location>
</feature>
<gene>
    <name evidence="2" type="ORF">OSH02_09740</name>
</gene>
<keyword evidence="1" id="KW-1133">Transmembrane helix</keyword>
<dbReference type="RefSeq" id="WP_080655632.1">
    <property type="nucleotide sequence ID" value="NZ_JAPKNB010000006.1"/>
</dbReference>
<dbReference type="InterPro" id="IPR021329">
    <property type="entry name" value="DUF2938"/>
</dbReference>
<dbReference type="Pfam" id="PF11158">
    <property type="entry name" value="DUF2938"/>
    <property type="match status" value="1"/>
</dbReference>
<keyword evidence="1" id="KW-0472">Membrane</keyword>
<dbReference type="Proteomes" id="UP001208074">
    <property type="component" value="Unassembled WGS sequence"/>
</dbReference>